<dbReference type="GO" id="GO:0019634">
    <property type="term" value="P:organic phosphonate metabolic process"/>
    <property type="evidence" value="ECO:0007669"/>
    <property type="project" value="InterPro"/>
</dbReference>
<evidence type="ECO:0000313" key="2">
    <source>
        <dbReference type="Proteomes" id="UP000029914"/>
    </source>
</evidence>
<dbReference type="InterPro" id="IPR038058">
    <property type="entry name" value="PhnH-like_sp"/>
</dbReference>
<dbReference type="AlphaFoldDB" id="A0A097IFN2"/>
<dbReference type="STRING" id="558173.CDOO_06500"/>
<dbReference type="Pfam" id="PF05845">
    <property type="entry name" value="PhnH"/>
    <property type="match status" value="1"/>
</dbReference>
<accession>A0A097IFN2</accession>
<organism evidence="1 2">
    <name type="scientific">Corynebacterium doosanense CAU 212 = DSM 45436</name>
    <dbReference type="NCBI Taxonomy" id="558173"/>
    <lineage>
        <taxon>Bacteria</taxon>
        <taxon>Bacillati</taxon>
        <taxon>Actinomycetota</taxon>
        <taxon>Actinomycetes</taxon>
        <taxon>Mycobacteriales</taxon>
        <taxon>Corynebacteriaceae</taxon>
        <taxon>Corynebacterium</taxon>
    </lineage>
</organism>
<evidence type="ECO:0000313" key="1">
    <source>
        <dbReference type="EMBL" id="AIT60942.1"/>
    </source>
</evidence>
<dbReference type="KEGG" id="cdo:CDOO_06500"/>
<dbReference type="eggNOG" id="COG3625">
    <property type="taxonomic scope" value="Bacteria"/>
</dbReference>
<dbReference type="HOGENOM" id="CLU_2045735_0_0_11"/>
<dbReference type="Proteomes" id="UP000029914">
    <property type="component" value="Chromosome"/>
</dbReference>
<protein>
    <submittedName>
        <fullName evidence="1">Phosphonate metabolism protein PhnH</fullName>
    </submittedName>
</protein>
<dbReference type="RefSeq" id="WP_018022540.1">
    <property type="nucleotide sequence ID" value="NZ_AQUX01000009.1"/>
</dbReference>
<dbReference type="OrthoDB" id="4238947at2"/>
<gene>
    <name evidence="1" type="ORF">CDOO_06500</name>
</gene>
<sequence length="120" mass="12308">MTGAPLVEPAQARFVLTMSEPTADSLGTVKTATASDPHTACLVVQRVEKLGPDGEVTLTLTGPGVDGQCDLGVTGLSPEFFATRAELCANFPAGIDVLLVTDAGEVAALPRTTVVEGARR</sequence>
<dbReference type="SUPFAM" id="SSF159709">
    <property type="entry name" value="PhnH-like"/>
    <property type="match status" value="1"/>
</dbReference>
<dbReference type="InterPro" id="IPR008772">
    <property type="entry name" value="Phosphonate_metab_PhnH"/>
</dbReference>
<dbReference type="EMBL" id="CP006764">
    <property type="protein sequence ID" value="AIT60942.1"/>
    <property type="molecule type" value="Genomic_DNA"/>
</dbReference>
<proteinExistence type="predicted"/>
<dbReference type="Gene3D" id="3.40.50.11310">
    <property type="entry name" value="Bacterial phosphonate metabolism protein PhnH"/>
    <property type="match status" value="1"/>
</dbReference>
<keyword evidence="2" id="KW-1185">Reference proteome</keyword>
<name>A0A097IFN2_9CORY</name>
<reference evidence="1 2" key="1">
    <citation type="submission" date="2013-09" db="EMBL/GenBank/DDBJ databases">
        <title>Complete genome sequence of Corynebacterium doosanense CAU 212(T) (=DSM 45436(T)), isolated from activated sludge.</title>
        <authorList>
            <person name="Schaffert L."/>
            <person name="Albersmeier A."/>
            <person name="Kalinowski J."/>
            <person name="Ruckert C."/>
        </authorList>
    </citation>
    <scope>NUCLEOTIDE SEQUENCE [LARGE SCALE GENOMIC DNA]</scope>
    <source>
        <strain evidence="1 2">CAU 212</strain>
    </source>
</reference>